<feature type="transmembrane region" description="Helical" evidence="7">
    <location>
        <begin position="113"/>
        <end position="133"/>
    </location>
</feature>
<reference evidence="10 11" key="1">
    <citation type="submission" date="2018-06" db="EMBL/GenBank/DDBJ databases">
        <authorList>
            <consortium name="Pathogen Informatics"/>
            <person name="Doyle S."/>
        </authorList>
    </citation>
    <scope>NUCLEOTIDE SEQUENCE [LARGE SCALE GENOMIC DNA]</scope>
    <source>
        <strain evidence="10 11">NCTC13532</strain>
    </source>
</reference>
<feature type="region of interest" description="Disordered" evidence="6">
    <location>
        <begin position="519"/>
        <end position="553"/>
    </location>
</feature>
<proteinExistence type="predicted"/>
<dbReference type="AlphaFoldDB" id="A0A381FAY0"/>
<dbReference type="Proteomes" id="UP000254282">
    <property type="component" value="Unassembled WGS sequence"/>
</dbReference>
<keyword evidence="3" id="KW-0201">Cytochrome c-type biogenesis</keyword>
<gene>
    <name evidence="10" type="ORF">NCTC13532_00448</name>
</gene>
<dbReference type="EMBL" id="UFVR01000004">
    <property type="protein sequence ID" value="SUX43739.1"/>
    <property type="molecule type" value="Genomic_DNA"/>
</dbReference>
<feature type="transmembrane region" description="Helical" evidence="7">
    <location>
        <begin position="1119"/>
        <end position="1141"/>
    </location>
</feature>
<dbReference type="GO" id="GO:0017004">
    <property type="term" value="P:cytochrome complex assembly"/>
    <property type="evidence" value="ECO:0007669"/>
    <property type="project" value="UniProtKB-KW"/>
</dbReference>
<evidence type="ECO:0000256" key="2">
    <source>
        <dbReference type="ARBA" id="ARBA00022692"/>
    </source>
</evidence>
<feature type="transmembrane region" description="Helical" evidence="7">
    <location>
        <begin position="456"/>
        <end position="479"/>
    </location>
</feature>
<evidence type="ECO:0000256" key="7">
    <source>
        <dbReference type="SAM" id="Phobius"/>
    </source>
</evidence>
<feature type="domain" description="Cytochrome c assembly protein" evidence="8">
    <location>
        <begin position="919"/>
        <end position="1107"/>
    </location>
</feature>
<feature type="transmembrane region" description="Helical" evidence="7">
    <location>
        <begin position="818"/>
        <end position="837"/>
    </location>
</feature>
<feature type="transmembrane region" description="Helical" evidence="7">
    <location>
        <begin position="1054"/>
        <end position="1072"/>
    </location>
</feature>
<feature type="transmembrane region" description="Helical" evidence="7">
    <location>
        <begin position="15"/>
        <end position="32"/>
    </location>
</feature>
<dbReference type="Pfam" id="PF01578">
    <property type="entry name" value="Cytochrom_C_asm"/>
    <property type="match status" value="1"/>
</dbReference>
<evidence type="ECO:0000313" key="10">
    <source>
        <dbReference type="EMBL" id="SUX43739.1"/>
    </source>
</evidence>
<feature type="transmembrane region" description="Helical" evidence="7">
    <location>
        <begin position="883"/>
        <end position="902"/>
    </location>
</feature>
<evidence type="ECO:0000313" key="11">
    <source>
        <dbReference type="Proteomes" id="UP000254282"/>
    </source>
</evidence>
<feature type="compositionally biased region" description="Basic and acidic residues" evidence="6">
    <location>
        <begin position="519"/>
        <end position="539"/>
    </location>
</feature>
<feature type="transmembrane region" description="Helical" evidence="7">
    <location>
        <begin position="499"/>
        <end position="516"/>
    </location>
</feature>
<feature type="transmembrane region" description="Helical" evidence="7">
    <location>
        <begin position="923"/>
        <end position="944"/>
    </location>
</feature>
<keyword evidence="4 7" id="KW-1133">Transmembrane helix</keyword>
<dbReference type="InterPro" id="IPR045062">
    <property type="entry name" value="Cyt_c_biogenesis_CcsA/CcmC"/>
</dbReference>
<protein>
    <submittedName>
        <fullName evidence="10">Cytochrome c-type biogenesis protein CcsB</fullName>
    </submittedName>
</protein>
<organism evidence="10 11">
    <name type="scientific">Chryseobacterium indoltheticum</name>
    <dbReference type="NCBI Taxonomy" id="254"/>
    <lineage>
        <taxon>Bacteria</taxon>
        <taxon>Pseudomonadati</taxon>
        <taxon>Bacteroidota</taxon>
        <taxon>Flavobacteriia</taxon>
        <taxon>Flavobacteriales</taxon>
        <taxon>Weeksellaceae</taxon>
        <taxon>Chryseobacterium group</taxon>
        <taxon>Chryseobacterium</taxon>
    </lineage>
</organism>
<comment type="subcellular location">
    <subcellularLocation>
        <location evidence="1">Membrane</location>
        <topology evidence="1">Multi-pass membrane protein</topology>
    </subcellularLocation>
</comment>
<evidence type="ECO:0000256" key="4">
    <source>
        <dbReference type="ARBA" id="ARBA00022989"/>
    </source>
</evidence>
<sequence>MFKNKHNPFLSDKKQLFLASFRFIILIFACQVKNIMKKLQDIIISTRTMAVLLLVYAFAMAYATFLENDYGTPTAKALIYEAKWFELIMLLLIINFVGNIGRYRLWKREKWPVLVFHLSFIFIFVGGAITRYISFEGQMSIREGETSNEIVTDKQFFKIQIEDKGDVLNYQDVPYLMSPLHKDFKATYDFHGKPVKIKTLDYVQRKKDSLVADKNGAEYLHLVSTAETGRQNIYIKSGETKSINGTLVTFNRAIDGAVEFKQVNGQMMIKTPVDATYMTMATQATGNTAKDQYQPLVLRSLYSINELKLVVPEGLRKGKLMAFEGDRKKDQNVPDAMTIEIEGPKTKQIVELSVERGNPNAYKQVTMDGLNIMVGFGPKIYTTPFAIKLDDFVMETYPGSSSPSAYESHIKIIDEGKQTPYKIYMNNVLNYKGYRFFQASYTPDRMGTLLSVNHDFWGTLISYIGYAFLFGGMFVMFFWKGTHFWKLNKMLKDINKKRAATVILLFLSLSLSAQKIETHGTSDGSREHVHVEGDGHTHDTAPQAVQPQGNQQNSLAAPLTKMRMISPDEIIARNKITKEHADKFGYLLVQNYEGRIVPINTQALDVLRKLYKRDKFKGTDGKYLTAEQWFLSINTDTPSWTMVPLIKVDAKGGEELLRKTKADEDGYTSLMNLFPSDGSGNLTYILDADYNTAFRKKPAEQSEYDKQIIKLNERVQIFNEFFSGQFMRIVPVKNDPNHTWHSWLDQKMEPDMESQKVMGPYFAEALQAQKTGDWSKADAELKKLSDYQQKWAKAVVPSETKVNLEVFINKADINFKLLIFYTIIGGLLLILGFVELFKPNKTLNRIIKGIIYVGIAGYVAHFLGLIARWYISGHAPWSNGYEAIIFISWVGISAGLMFYFGFGKPSLGKKTLDSTIKLVKKGNTSNALIPAAGFMVAVIMMGFAHGGSALDPQITPLVPVLKSYWLIVHVAIIVSSYGFFALSMIIAVISLVFYIISDKNLFKVHNDSTLKELAIVSEMSLTIGLFALTVGNFLGGIWANESWGRYWSWDPKETWAFISIMVYAFVLHMRLVPGLRSRWAFHVATMFAFCSMVMTYFGVNYYLSGLHSYAAGDPVPVPAWVYIGLATMFTLALVSYFKFVALKKK</sequence>
<feature type="transmembrane region" description="Helical" evidence="7">
    <location>
        <begin position="964"/>
        <end position="993"/>
    </location>
</feature>
<feature type="domain" description="ResB-like" evidence="9">
    <location>
        <begin position="110"/>
        <end position="158"/>
    </location>
</feature>
<dbReference type="GO" id="GO:0020037">
    <property type="term" value="F:heme binding"/>
    <property type="evidence" value="ECO:0007669"/>
    <property type="project" value="InterPro"/>
</dbReference>
<keyword evidence="2 7" id="KW-0812">Transmembrane</keyword>
<feature type="transmembrane region" description="Helical" evidence="7">
    <location>
        <begin position="44"/>
        <end position="64"/>
    </location>
</feature>
<feature type="transmembrane region" description="Helical" evidence="7">
    <location>
        <begin position="1079"/>
        <end position="1099"/>
    </location>
</feature>
<feature type="transmembrane region" description="Helical" evidence="7">
    <location>
        <begin position="849"/>
        <end position="871"/>
    </location>
</feature>
<evidence type="ECO:0000256" key="6">
    <source>
        <dbReference type="SAM" id="MobiDB-lite"/>
    </source>
</evidence>
<dbReference type="PANTHER" id="PTHR30071">
    <property type="entry name" value="HEME EXPORTER PROTEIN C"/>
    <property type="match status" value="1"/>
</dbReference>
<evidence type="ECO:0000259" key="8">
    <source>
        <dbReference type="Pfam" id="PF01578"/>
    </source>
</evidence>
<dbReference type="STRING" id="254.SAMN05421682_102148"/>
<dbReference type="Pfam" id="PF05140">
    <property type="entry name" value="ResB"/>
    <property type="match status" value="2"/>
</dbReference>
<accession>A0A381FAY0</accession>
<dbReference type="GO" id="GO:0005886">
    <property type="term" value="C:plasma membrane"/>
    <property type="evidence" value="ECO:0007669"/>
    <property type="project" value="TreeGrafter"/>
</dbReference>
<dbReference type="PANTHER" id="PTHR30071:SF1">
    <property type="entry name" value="CYTOCHROME B_B6 PROTEIN-RELATED"/>
    <property type="match status" value="1"/>
</dbReference>
<evidence type="ECO:0000259" key="9">
    <source>
        <dbReference type="Pfam" id="PF05140"/>
    </source>
</evidence>
<evidence type="ECO:0000256" key="5">
    <source>
        <dbReference type="ARBA" id="ARBA00023136"/>
    </source>
</evidence>
<dbReference type="InterPro" id="IPR002541">
    <property type="entry name" value="Cyt_c_assembly"/>
</dbReference>
<dbReference type="InterPro" id="IPR007816">
    <property type="entry name" value="ResB-like_domain"/>
</dbReference>
<evidence type="ECO:0000256" key="1">
    <source>
        <dbReference type="ARBA" id="ARBA00004141"/>
    </source>
</evidence>
<name>A0A381FAY0_9FLAO</name>
<feature type="domain" description="ResB-like" evidence="9">
    <location>
        <begin position="376"/>
        <end position="442"/>
    </location>
</feature>
<feature type="transmembrane region" description="Helical" evidence="7">
    <location>
        <begin position="84"/>
        <end position="101"/>
    </location>
</feature>
<feature type="compositionally biased region" description="Polar residues" evidence="6">
    <location>
        <begin position="543"/>
        <end position="553"/>
    </location>
</feature>
<evidence type="ECO:0000256" key="3">
    <source>
        <dbReference type="ARBA" id="ARBA00022748"/>
    </source>
</evidence>
<feature type="transmembrane region" description="Helical" evidence="7">
    <location>
        <begin position="1013"/>
        <end position="1034"/>
    </location>
</feature>
<keyword evidence="5 7" id="KW-0472">Membrane</keyword>